<dbReference type="AlphaFoldDB" id="A0A1H0IU58"/>
<keyword evidence="4" id="KW-1185">Reference proteome</keyword>
<reference evidence="3 4" key="1">
    <citation type="submission" date="2016-10" db="EMBL/GenBank/DDBJ databases">
        <authorList>
            <person name="de Groot N.N."/>
        </authorList>
    </citation>
    <scope>NUCLEOTIDE SEQUENCE [LARGE SCALE GENOMIC DNA]</scope>
    <source>
        <strain evidence="4">L7-484,KACC 16230,DSM 25025</strain>
    </source>
</reference>
<dbReference type="Proteomes" id="UP000198793">
    <property type="component" value="Unassembled WGS sequence"/>
</dbReference>
<feature type="domain" description="ApeA N-terminal" evidence="2">
    <location>
        <begin position="41"/>
        <end position="213"/>
    </location>
</feature>
<dbReference type="InterPro" id="IPR041223">
    <property type="entry name" value="ApeA_NTD"/>
</dbReference>
<gene>
    <name evidence="3" type="ORF">SAMN05192530_105344</name>
</gene>
<organism evidence="3 4">
    <name type="scientific">Aureimonas jatrophae</name>
    <dbReference type="NCBI Taxonomy" id="1166073"/>
    <lineage>
        <taxon>Bacteria</taxon>
        <taxon>Pseudomonadati</taxon>
        <taxon>Pseudomonadota</taxon>
        <taxon>Alphaproteobacteria</taxon>
        <taxon>Hyphomicrobiales</taxon>
        <taxon>Aurantimonadaceae</taxon>
        <taxon>Aureimonas</taxon>
    </lineage>
</organism>
<name>A0A1H0IU58_9HYPH</name>
<feature type="compositionally biased region" description="Basic and acidic residues" evidence="1">
    <location>
        <begin position="462"/>
        <end position="479"/>
    </location>
</feature>
<sequence length="479" mass="54093">MWIIIPDSDDTKEPWVGQITRNETTKSPWRFELVRPAEHADLYRQEPFRDANNVIGLLDHEKPCTLIRPIVEHIDPGRLDVKNKSQRTIIKGEFQALLSDIPAEDGDEPKFMGVAFESVALDAWFGSPTFARDFNRETRTPTLDIKPSETETFAAGGLGQVTITRAARLDSKLRSSSLRSATIFRVDFEAAKSINEVMSLAFSLERLFGFLVGFRGPYPAFTTWTANKIKAGDIEWNYDGTLQLGSVDWTEGEPPHPLSCVHLKGIAGGELPSILERYLANEGNIIDRIHAVEFSRFFSRNINDRFAVSMPVIDSYVQGRYKTGDETSYIDAQSEFFAWIESSTSEPVREFPKKHISIKNSKAPGLKTLLLRAIEHVNGKGFCFDPELATRIQDRRGKLFHAAPQMAKDEVLKFYIEVRAIAGLLLLHTIEDLGINIEYLAHRYHALGDLQPFMQPPKRDRKPADPSEVGPEHRGAREL</sequence>
<evidence type="ECO:0000259" key="2">
    <source>
        <dbReference type="Pfam" id="PF18862"/>
    </source>
</evidence>
<dbReference type="EMBL" id="FNIT01000005">
    <property type="protein sequence ID" value="SDO35016.1"/>
    <property type="molecule type" value="Genomic_DNA"/>
</dbReference>
<dbReference type="Pfam" id="PF18862">
    <property type="entry name" value="ApeA_NTD1"/>
    <property type="match status" value="1"/>
</dbReference>
<feature type="region of interest" description="Disordered" evidence="1">
    <location>
        <begin position="451"/>
        <end position="479"/>
    </location>
</feature>
<proteinExistence type="predicted"/>
<accession>A0A1H0IU58</accession>
<evidence type="ECO:0000313" key="3">
    <source>
        <dbReference type="EMBL" id="SDO35016.1"/>
    </source>
</evidence>
<protein>
    <recommendedName>
        <fullName evidence="2">ApeA N-terminal domain-containing protein</fullName>
    </recommendedName>
</protein>
<dbReference type="RefSeq" id="WP_244977995.1">
    <property type="nucleotide sequence ID" value="NZ_FNIT01000005.1"/>
</dbReference>
<evidence type="ECO:0000256" key="1">
    <source>
        <dbReference type="SAM" id="MobiDB-lite"/>
    </source>
</evidence>
<evidence type="ECO:0000313" key="4">
    <source>
        <dbReference type="Proteomes" id="UP000198793"/>
    </source>
</evidence>